<dbReference type="Proteomes" id="UP001642540">
    <property type="component" value="Unassembled WGS sequence"/>
</dbReference>
<feature type="transmembrane region" description="Helical" evidence="1">
    <location>
        <begin position="116"/>
        <end position="134"/>
    </location>
</feature>
<feature type="transmembrane region" description="Helical" evidence="1">
    <location>
        <begin position="193"/>
        <end position="212"/>
    </location>
</feature>
<comment type="caution">
    <text evidence="2">The sequence shown here is derived from an EMBL/GenBank/DDBJ whole genome shotgun (WGS) entry which is preliminary data.</text>
</comment>
<sequence>MAKIFNLRLIYVLGDTSIQTTDGTWSQIRKHIPFDKLQAEHQMIVSLVRHLSHVSILYIYSFMMSIVLELALGIWLLFDMFLSTQYHPNVEGVFISEKDTVELAVPMRVTNLEDEWIVSSFAMIGITWLTYWLFGGVVHHAGEYLNAASDYVRRHGLISCGSSKERRFILSIINSCASRGGHWIGRNFNFNRAFLVSLLGLIIGCSMVTVTFRPDRLKLNSYEICNADGVCTQIWASKFAEAQVYKFYQPPQLPLPQYPSAYYNGTLPPLNASEKYFAPDILLDYPHCSSFGSYPNTESDLSVVCPASWEGNRNLTEIKLPLVYKYMFIKFPLVSAQFNFYGVIKDLFYSMESGTSKCRTRDFPFYNFPYTDAFGVPPSTPPTDCFGSVLDVKIKDDCGNFPSSTINAKTEKKVEAKLKPVYVPNLSGLDSVEESLVCCYEYGGFAGSEAQAEVCNMANAPTFEVACETGPGRRRLQPAHIKEYYRKLLVRLRYQNQIRMGSSLEYIRKNYETIRDCFCKLDEPEINLKSQEYCACVGLQLPPCLPGYFNEKEEDYTLSCGAVKAPLLFKMNSDFTLVFPGEHVRYKDVCVGDKFNDTFSHNDALDYDYPCGLPIPPPPDPIHLMDCAGNPILKVEKDDCSNWNVMTPDLTNEGQMLPTLLRLKVVNYNLAKKEFVSTEEENRAFVCCFEYQGQAFQSPHQVKYCNVPSAKAMNNDGWCGAVARNNGIRNSAPFDKKLHTQLHRKLEITVRYHEVKGRPDWIMEKNEVWKRCMCTNMIAGANQTSYSDWVRDCIPLIVPPVDADKANVFRSIIQCSHEWSSSYPHKKIKTPLIFTIENEIWETHDRYRKTSDLKVTSQCHLNEEYEEVYRNDGNPIIYDVNLNSLPLGETDDCWNLPQRTFVSATGTSLKSPEIRLSPEYTMAKYDTIAFKESFAVHCCYSFSNFPVEQRLICNLPSSTSVKNRCKGKPKSARRLEHEYQLTRRLAVFENGANFIGDRVIHSDYSLTLDSPLEKIWRKCICEDNSSSDSTNNKCKKEYLPPCIIPKGTGAPNITKIDQMFTPCPAQWSGGPSTINLPIIMEETSDGTLVQLPLYLEGSNPKHCPSPSTAPIGSQTGLTDCYGQTLKPTLDDCKNPFAFTPSPKNLTQRQKPIAELIPANHLPNLGSSEEFFCCFKYGISATSDLKVCHQPDANGVAKNCEFKRDALYTPFVEKLRKRRRRGLDALTPATPFNSPARVAWTQCLCNGNKDECQRAVNLQTHPCIKSPYVQFNKCKLSKEPPWNHVDRKHNSYPIILEKIDDTDYRQIMLLGEGRCEQVGNEPPFPTDTIYSLPQPPWYTCKKKEYPKFYLDDCGTPIFPLDSNVKRLDIRVSAAVFKSSRVAKCIVEYKYGNQAQYFNMPSQEDFNRKCTGGPVNYYNFYDVYNTLRPSDKPNRMEIHPKTVNCLCYHLEYVRDRHFSHPLSEVECRSHFKTFCKPPGSC</sequence>
<accession>A0ABP1RZ31</accession>
<gene>
    <name evidence="2" type="ORF">ODALV1_LOCUS27602</name>
</gene>
<proteinExistence type="predicted"/>
<organism evidence="2 3">
    <name type="scientific">Orchesella dallaii</name>
    <dbReference type="NCBI Taxonomy" id="48710"/>
    <lineage>
        <taxon>Eukaryota</taxon>
        <taxon>Metazoa</taxon>
        <taxon>Ecdysozoa</taxon>
        <taxon>Arthropoda</taxon>
        <taxon>Hexapoda</taxon>
        <taxon>Collembola</taxon>
        <taxon>Entomobryomorpha</taxon>
        <taxon>Entomobryoidea</taxon>
        <taxon>Orchesellidae</taxon>
        <taxon>Orchesellinae</taxon>
        <taxon>Orchesella</taxon>
    </lineage>
</organism>
<protein>
    <submittedName>
        <fullName evidence="2">Uncharacterized protein</fullName>
    </submittedName>
</protein>
<keyword evidence="1" id="KW-1133">Transmembrane helix</keyword>
<keyword evidence="3" id="KW-1185">Reference proteome</keyword>
<dbReference type="EMBL" id="CAXLJM020000124">
    <property type="protein sequence ID" value="CAL8138930.1"/>
    <property type="molecule type" value="Genomic_DNA"/>
</dbReference>
<keyword evidence="1" id="KW-0472">Membrane</keyword>
<reference evidence="2 3" key="1">
    <citation type="submission" date="2024-08" db="EMBL/GenBank/DDBJ databases">
        <authorList>
            <person name="Cucini C."/>
            <person name="Frati F."/>
        </authorList>
    </citation>
    <scope>NUCLEOTIDE SEQUENCE [LARGE SCALE GENOMIC DNA]</scope>
</reference>
<evidence type="ECO:0000256" key="1">
    <source>
        <dbReference type="SAM" id="Phobius"/>
    </source>
</evidence>
<evidence type="ECO:0000313" key="2">
    <source>
        <dbReference type="EMBL" id="CAL8138930.1"/>
    </source>
</evidence>
<evidence type="ECO:0000313" key="3">
    <source>
        <dbReference type="Proteomes" id="UP001642540"/>
    </source>
</evidence>
<name>A0ABP1RZ31_9HEXA</name>
<keyword evidence="1" id="KW-0812">Transmembrane</keyword>
<feature type="transmembrane region" description="Helical" evidence="1">
    <location>
        <begin position="57"/>
        <end position="78"/>
    </location>
</feature>